<evidence type="ECO:0000256" key="1">
    <source>
        <dbReference type="ARBA" id="ARBA00001974"/>
    </source>
</evidence>
<dbReference type="PANTHER" id="PTHR43104:SF2">
    <property type="entry name" value="L-2-HYDROXYGLUTARATE DEHYDROGENASE, MITOCHONDRIAL"/>
    <property type="match status" value="1"/>
</dbReference>
<protein>
    <submittedName>
        <fullName evidence="7">L-2-hydroxyglutarate oxidase</fullName>
    </submittedName>
</protein>
<accession>A0ABY2BNI5</accession>
<dbReference type="PANTHER" id="PTHR43104">
    <property type="entry name" value="L-2-HYDROXYGLUTARATE DEHYDROGENASE, MITOCHONDRIAL"/>
    <property type="match status" value="1"/>
</dbReference>
<dbReference type="Proteomes" id="UP000295818">
    <property type="component" value="Unassembled WGS sequence"/>
</dbReference>
<keyword evidence="8" id="KW-1185">Reference proteome</keyword>
<keyword evidence="2" id="KW-0285">Flavoprotein</keyword>
<dbReference type="Gene3D" id="3.30.9.10">
    <property type="entry name" value="D-Amino Acid Oxidase, subunit A, domain 2"/>
    <property type="match status" value="1"/>
</dbReference>
<keyword evidence="3" id="KW-0274">FAD</keyword>
<dbReference type="EMBL" id="SLWM01000004">
    <property type="protein sequence ID" value="TCO25651.1"/>
    <property type="molecule type" value="Genomic_DNA"/>
</dbReference>
<dbReference type="InterPro" id="IPR006076">
    <property type="entry name" value="FAD-dep_OxRdtase"/>
</dbReference>
<dbReference type="InterPro" id="IPR036188">
    <property type="entry name" value="FAD/NAD-bd_sf"/>
</dbReference>
<proteinExistence type="inferred from homology"/>
<evidence type="ECO:0000256" key="4">
    <source>
        <dbReference type="ARBA" id="ARBA00023002"/>
    </source>
</evidence>
<comment type="caution">
    <text evidence="7">The sequence shown here is derived from an EMBL/GenBank/DDBJ whole genome shotgun (WGS) entry which is preliminary data.</text>
</comment>
<organism evidence="7 8">
    <name type="scientific">Kribbella orskensis</name>
    <dbReference type="NCBI Taxonomy" id="2512216"/>
    <lineage>
        <taxon>Bacteria</taxon>
        <taxon>Bacillati</taxon>
        <taxon>Actinomycetota</taxon>
        <taxon>Actinomycetes</taxon>
        <taxon>Propionibacteriales</taxon>
        <taxon>Kribbellaceae</taxon>
        <taxon>Kribbella</taxon>
    </lineage>
</organism>
<comment type="cofactor">
    <cofactor evidence="1">
        <name>FAD</name>
        <dbReference type="ChEBI" id="CHEBI:57692"/>
    </cofactor>
</comment>
<reference evidence="7 8" key="1">
    <citation type="journal article" date="2015" name="Stand. Genomic Sci.">
        <title>Genomic Encyclopedia of Bacterial and Archaeal Type Strains, Phase III: the genomes of soil and plant-associated and newly described type strains.</title>
        <authorList>
            <person name="Whitman W.B."/>
            <person name="Woyke T."/>
            <person name="Klenk H.P."/>
            <person name="Zhou Y."/>
            <person name="Lilburn T.G."/>
            <person name="Beck B.J."/>
            <person name="De Vos P."/>
            <person name="Vandamme P."/>
            <person name="Eisen J.A."/>
            <person name="Garrity G."/>
            <person name="Hugenholtz P."/>
            <person name="Kyrpides N.C."/>
        </authorList>
    </citation>
    <scope>NUCLEOTIDE SEQUENCE [LARGE SCALE GENOMIC DNA]</scope>
    <source>
        <strain evidence="7 8">VKM Ac-2538</strain>
    </source>
</reference>
<name>A0ABY2BNI5_9ACTN</name>
<evidence type="ECO:0000313" key="7">
    <source>
        <dbReference type="EMBL" id="TCO25651.1"/>
    </source>
</evidence>
<evidence type="ECO:0000259" key="6">
    <source>
        <dbReference type="Pfam" id="PF01266"/>
    </source>
</evidence>
<gene>
    <name evidence="7" type="ORF">EV644_104155</name>
</gene>
<dbReference type="SUPFAM" id="SSF51905">
    <property type="entry name" value="FAD/NAD(P)-binding domain"/>
    <property type="match status" value="1"/>
</dbReference>
<comment type="similarity">
    <text evidence="5">Belongs to the L2HGDH family.</text>
</comment>
<evidence type="ECO:0000256" key="5">
    <source>
        <dbReference type="ARBA" id="ARBA00037941"/>
    </source>
</evidence>
<dbReference type="Pfam" id="PF01266">
    <property type="entry name" value="DAO"/>
    <property type="match status" value="1"/>
</dbReference>
<dbReference type="RefSeq" id="WP_132188503.1">
    <property type="nucleotide sequence ID" value="NZ_SLWM01000004.1"/>
</dbReference>
<dbReference type="Gene3D" id="3.50.50.60">
    <property type="entry name" value="FAD/NAD(P)-binding domain"/>
    <property type="match status" value="1"/>
</dbReference>
<evidence type="ECO:0000256" key="2">
    <source>
        <dbReference type="ARBA" id="ARBA00022630"/>
    </source>
</evidence>
<keyword evidence="4" id="KW-0560">Oxidoreductase</keyword>
<sequence length="401" mass="43007">MGSVVRTAVVVGGGIVGLSVARALQRLDPGTPVVVLEKERSVAAHQTGHNSGVVHSGLYYKPGSLKARLAVAGGAALREYCEEKGIPVEVPGKLVVATTEAELPQLDRLFGLGGENGVPVRRLSLGEVAEREPHLRVKGALAVDSTGRVDFKLVADALADDVRAAGGEIRTGVTVTSIENAGSVVRVRTTDDVIEAERVAVCAGLHSDRLARASELEPGVRILPFRGEFSEIVPERDYLVNGLVYPVPDPELPFLGVHLTRGIEGTVHIGPNAVPALAREGYSWSKIVPRDLWESMTYRGTWRLARRYAKTGAKEVMRSLTGRALVREAQRMLPELRVADVRRSGAGVRAQAVTRDGKLVDDFLFLRDGRTLHVLNAPSPAATACLVIGERIAEELCADRA</sequence>
<dbReference type="NCBIfam" id="NF008726">
    <property type="entry name" value="PRK11728.1"/>
    <property type="match status" value="1"/>
</dbReference>
<evidence type="ECO:0000313" key="8">
    <source>
        <dbReference type="Proteomes" id="UP000295818"/>
    </source>
</evidence>
<feature type="domain" description="FAD dependent oxidoreductase" evidence="6">
    <location>
        <begin position="8"/>
        <end position="394"/>
    </location>
</feature>
<evidence type="ECO:0000256" key="3">
    <source>
        <dbReference type="ARBA" id="ARBA00022827"/>
    </source>
</evidence>